<accession>A0A1D2QR88</accession>
<gene>
    <name evidence="1" type="ORF">AB835_05045</name>
</gene>
<sequence>MLDRINSETQQPFIIAECILDDNRERFQRLGANAVIRPIRTYPELVVRSLSAPGTERVLENLFTHDGTSTKRFDIQLQQIRWQDIACKIISAGLGTPLGFITMDGRVITNPNHDDEVSTYALLIMVGEDKIVSSDMISVVLSSH</sequence>
<dbReference type="AlphaFoldDB" id="A0A1D2QR88"/>
<reference evidence="1 2" key="1">
    <citation type="journal article" date="2016" name="Appl. Environ. Microbiol.">
        <title>Lack of Overt Genome Reduction in the Bryostatin-Producing Bryozoan Symbiont "Candidatus Endobugula sertula".</title>
        <authorList>
            <person name="Miller I.J."/>
            <person name="Vanee N."/>
            <person name="Fong S.S."/>
            <person name="Lim-Fong G.E."/>
            <person name="Kwan J.C."/>
        </authorList>
    </citation>
    <scope>NUCLEOTIDE SEQUENCE [LARGE SCALE GENOMIC DNA]</scope>
    <source>
        <strain evidence="1">AB1-4</strain>
    </source>
</reference>
<proteinExistence type="predicted"/>
<evidence type="ECO:0000313" key="2">
    <source>
        <dbReference type="Proteomes" id="UP000242502"/>
    </source>
</evidence>
<name>A0A1D2QR88_9GAMM</name>
<protein>
    <submittedName>
        <fullName evidence="1">Uncharacterized protein</fullName>
    </submittedName>
</protein>
<dbReference type="STRING" id="62101.AB835_05045"/>
<evidence type="ECO:0000313" key="1">
    <source>
        <dbReference type="EMBL" id="ODS24101.1"/>
    </source>
</evidence>
<organism evidence="1 2">
    <name type="scientific">Candidatus Endobugula sertula</name>
    <name type="common">Bugula neritina bacterial symbiont</name>
    <dbReference type="NCBI Taxonomy" id="62101"/>
    <lineage>
        <taxon>Bacteria</taxon>
        <taxon>Pseudomonadati</taxon>
        <taxon>Pseudomonadota</taxon>
        <taxon>Gammaproteobacteria</taxon>
        <taxon>Cellvibrionales</taxon>
        <taxon>Cellvibrionaceae</taxon>
        <taxon>Candidatus Endobugula</taxon>
    </lineage>
</organism>
<dbReference type="Proteomes" id="UP000242502">
    <property type="component" value="Unassembled WGS sequence"/>
</dbReference>
<dbReference type="EMBL" id="MDLC01000013">
    <property type="protein sequence ID" value="ODS24101.1"/>
    <property type="molecule type" value="Genomic_DNA"/>
</dbReference>
<comment type="caution">
    <text evidence="1">The sequence shown here is derived from an EMBL/GenBank/DDBJ whole genome shotgun (WGS) entry which is preliminary data.</text>
</comment>